<keyword evidence="3" id="KW-1185">Reference proteome</keyword>
<evidence type="ECO:0000313" key="4">
    <source>
        <dbReference type="WBParaSite" id="ECPE_0000276801-mRNA-1"/>
    </source>
</evidence>
<gene>
    <name evidence="2" type="ORF">ECPE_LOCUS2765</name>
</gene>
<dbReference type="InterPro" id="IPR055392">
    <property type="entry name" value="BROMI_C"/>
</dbReference>
<name>A0A183A730_9TREM</name>
<proteinExistence type="predicted"/>
<accession>A0A183A730</accession>
<reference evidence="4" key="1">
    <citation type="submission" date="2016-06" db="UniProtKB">
        <authorList>
            <consortium name="WormBaseParasite"/>
        </authorList>
    </citation>
    <scope>IDENTIFICATION</scope>
</reference>
<dbReference type="EMBL" id="UZAN01039842">
    <property type="protein sequence ID" value="VDP67370.1"/>
    <property type="molecule type" value="Genomic_DNA"/>
</dbReference>
<dbReference type="AlphaFoldDB" id="A0A183A730"/>
<protein>
    <submittedName>
        <fullName evidence="4">Nup96 domain-containing protein</fullName>
    </submittedName>
</protein>
<reference evidence="2 3" key="2">
    <citation type="submission" date="2018-11" db="EMBL/GenBank/DDBJ databases">
        <authorList>
            <consortium name="Pathogen Informatics"/>
        </authorList>
    </citation>
    <scope>NUCLEOTIDE SEQUENCE [LARGE SCALE GENOMIC DNA]</scope>
    <source>
        <strain evidence="2 3">Egypt</strain>
    </source>
</reference>
<dbReference type="Proteomes" id="UP000272942">
    <property type="component" value="Unassembled WGS sequence"/>
</dbReference>
<dbReference type="OrthoDB" id="6246001at2759"/>
<dbReference type="SUPFAM" id="SSF47923">
    <property type="entry name" value="Ypt/Rab-GAP domain of gyp1p"/>
    <property type="match status" value="1"/>
</dbReference>
<dbReference type="Gene3D" id="1.10.472.80">
    <property type="entry name" value="Ypt/Rab-GAP domain of gyp1p, domain 3"/>
    <property type="match status" value="1"/>
</dbReference>
<dbReference type="Pfam" id="PF23440">
    <property type="entry name" value="BROMI_C"/>
    <property type="match status" value="1"/>
</dbReference>
<evidence type="ECO:0000313" key="2">
    <source>
        <dbReference type="EMBL" id="VDP67370.1"/>
    </source>
</evidence>
<organism evidence="4">
    <name type="scientific">Echinostoma caproni</name>
    <dbReference type="NCBI Taxonomy" id="27848"/>
    <lineage>
        <taxon>Eukaryota</taxon>
        <taxon>Metazoa</taxon>
        <taxon>Spiralia</taxon>
        <taxon>Lophotrochozoa</taxon>
        <taxon>Platyhelminthes</taxon>
        <taxon>Trematoda</taxon>
        <taxon>Digenea</taxon>
        <taxon>Plagiorchiida</taxon>
        <taxon>Echinostomata</taxon>
        <taxon>Echinostomatoidea</taxon>
        <taxon>Echinostomatidae</taxon>
        <taxon>Echinostoma</taxon>
    </lineage>
</organism>
<sequence length="535" mass="60881">MASQRNSARALEFIGLVPKMTLDAWKSVEFPHGPSPSADVADGVHHSPSVSSFPPNWPIDPIDNCAYKNFLDRSVVLCSEDKMRSLYNLEQTHTFGLRPNPYPYPVIVRPPNVDDPAIHEYFMPACRRKSQCPHYPCTSWYESLFPLPISLTEENACVRVSTFLHALQSSVNPGKRLIDSVECADQWIEHSRQTINRFICGDLPSVDSTSEDMDLGLFLQNCLLARRYATTHFDKPAFDRLTDASDLDSVQSMDLGPFDILGVETAVRYGQRIGALAHDSLHPLTDSGHVAALSNLIKRVRCGLNREYQVMDCTTNRDESLSSVTADDGDTVHGFDWFTATMFLAFRGDANLAWEFLAQFASDRLSIFIWPQRAQRFSAHANGDDSTNNWSLHLTGHFVDHILALECPNVYNTFVLAELPPSQIVRRWMKQCFWNYLDWSGIIDFMVICLLHSEPYHIYFILTVLQHLRHAVRLATAQSPTDQQQQPQQLVVFLQEEPIRGFEMSNYLDIFRQLDCKYGAELRRAIEQVNGQRST</sequence>
<evidence type="ECO:0000259" key="1">
    <source>
        <dbReference type="Pfam" id="PF23440"/>
    </source>
</evidence>
<evidence type="ECO:0000313" key="3">
    <source>
        <dbReference type="Proteomes" id="UP000272942"/>
    </source>
</evidence>
<dbReference type="WBParaSite" id="ECPE_0000276801-mRNA-1">
    <property type="protein sequence ID" value="ECPE_0000276801-mRNA-1"/>
    <property type="gene ID" value="ECPE_0000276801"/>
</dbReference>
<dbReference type="InterPro" id="IPR035969">
    <property type="entry name" value="Rab-GAP_TBC_sf"/>
</dbReference>
<feature type="domain" description="BROMI C-terminal Rab TBC-like" evidence="1">
    <location>
        <begin position="236"/>
        <end position="521"/>
    </location>
</feature>